<dbReference type="Proteomes" id="UP000507470">
    <property type="component" value="Unassembled WGS sequence"/>
</dbReference>
<protein>
    <recommendedName>
        <fullName evidence="1">Integrase p58-like C-terminal domain-containing protein</fullName>
    </recommendedName>
</protein>
<dbReference type="InterPro" id="IPR036397">
    <property type="entry name" value="RNaseH_sf"/>
</dbReference>
<accession>A0A6J8ASB6</accession>
<dbReference type="Pfam" id="PF22938">
    <property type="entry name" value="Integrase_p58_C"/>
    <property type="match status" value="1"/>
</dbReference>
<organism evidence="2 3">
    <name type="scientific">Mytilus coruscus</name>
    <name type="common">Sea mussel</name>
    <dbReference type="NCBI Taxonomy" id="42192"/>
    <lineage>
        <taxon>Eukaryota</taxon>
        <taxon>Metazoa</taxon>
        <taxon>Spiralia</taxon>
        <taxon>Lophotrochozoa</taxon>
        <taxon>Mollusca</taxon>
        <taxon>Bivalvia</taxon>
        <taxon>Autobranchia</taxon>
        <taxon>Pteriomorphia</taxon>
        <taxon>Mytilida</taxon>
        <taxon>Mytiloidea</taxon>
        <taxon>Mytilidae</taxon>
        <taxon>Mytilinae</taxon>
        <taxon>Mytilus</taxon>
    </lineage>
</organism>
<evidence type="ECO:0000259" key="1">
    <source>
        <dbReference type="Pfam" id="PF22938"/>
    </source>
</evidence>
<gene>
    <name evidence="2" type="ORF">MCOR_10902</name>
</gene>
<reference evidence="2 3" key="1">
    <citation type="submission" date="2020-06" db="EMBL/GenBank/DDBJ databases">
        <authorList>
            <person name="Li R."/>
            <person name="Bekaert M."/>
        </authorList>
    </citation>
    <scope>NUCLEOTIDE SEQUENCE [LARGE SCALE GENOMIC DNA]</scope>
    <source>
        <strain evidence="3">wild</strain>
    </source>
</reference>
<dbReference type="Gene3D" id="3.30.420.10">
    <property type="entry name" value="Ribonuclease H-like superfamily/Ribonuclease H"/>
    <property type="match status" value="1"/>
</dbReference>
<dbReference type="AlphaFoldDB" id="A0A6J8ASB6"/>
<sequence length="175" mass="20641">MIQNFVNKNVNDWDVYIGILMSAYRSMIHPATGFTPNMMMLGREVILPNHMIFPFPEQSMFTNNNYVEKLQSQLEEIYHLARENLRASAQRQKKDYDTRLSQNQYNKGSLVYRLNQICKKLTDKWLGPFVITEIVSSVLYKIRGRVKSEIIHHDKLKPYFSEDVPAWIVNIKKNL</sequence>
<dbReference type="PANTHER" id="PTHR37984:SF5">
    <property type="entry name" value="PROTEIN NYNRIN-LIKE"/>
    <property type="match status" value="1"/>
</dbReference>
<proteinExistence type="predicted"/>
<dbReference type="EMBL" id="CACVKT020001876">
    <property type="protein sequence ID" value="CAC5372989.1"/>
    <property type="molecule type" value="Genomic_DNA"/>
</dbReference>
<dbReference type="PANTHER" id="PTHR37984">
    <property type="entry name" value="PROTEIN CBG26694"/>
    <property type="match status" value="1"/>
</dbReference>
<dbReference type="InterPro" id="IPR054465">
    <property type="entry name" value="Integrase_p58-like_C"/>
</dbReference>
<dbReference type="InterPro" id="IPR050951">
    <property type="entry name" value="Retrovirus_Pol_polyprotein"/>
</dbReference>
<evidence type="ECO:0000313" key="2">
    <source>
        <dbReference type="EMBL" id="CAC5372989.1"/>
    </source>
</evidence>
<dbReference type="OrthoDB" id="441971at2759"/>
<name>A0A6J8ASB6_MYTCO</name>
<feature type="domain" description="Integrase p58-like C-terminal" evidence="1">
    <location>
        <begin position="127"/>
        <end position="158"/>
    </location>
</feature>
<keyword evidence="3" id="KW-1185">Reference proteome</keyword>
<dbReference type="GO" id="GO:0003676">
    <property type="term" value="F:nucleic acid binding"/>
    <property type="evidence" value="ECO:0007669"/>
    <property type="project" value="InterPro"/>
</dbReference>
<evidence type="ECO:0000313" key="3">
    <source>
        <dbReference type="Proteomes" id="UP000507470"/>
    </source>
</evidence>